<keyword evidence="1" id="KW-1133">Transmembrane helix</keyword>
<sequence>MYAFKPFVFAVKALLHTYYFAGLLLVMLFMLCEGYKNRCSYLVRINGYAKTAKNQIDDISNLEAFALYDWRNPEVKSNLKKPKDKRKYRRDKRQKRDQQFLRPIKGQLNASCAEIGNICRCKLRRNEIVTLTDHCLTFKELCTDFINVVITHTNAYLTVLSDQVNGSSVMAWPETGTGCSIENTGVGSAMETGVDYIDDKQANAFYDLRSNIRQLEKYLTNKIAARCENLTRNDNAPTRENRRRNYE</sequence>
<accession>A0ABP0GI93</accession>
<protein>
    <submittedName>
        <fullName evidence="2">Uncharacterized protein</fullName>
    </submittedName>
</protein>
<organism evidence="2 3">
    <name type="scientific">Clavelina lepadiformis</name>
    <name type="common">Light-bulb sea squirt</name>
    <name type="synonym">Ascidia lepadiformis</name>
    <dbReference type="NCBI Taxonomy" id="159417"/>
    <lineage>
        <taxon>Eukaryota</taxon>
        <taxon>Metazoa</taxon>
        <taxon>Chordata</taxon>
        <taxon>Tunicata</taxon>
        <taxon>Ascidiacea</taxon>
        <taxon>Aplousobranchia</taxon>
        <taxon>Clavelinidae</taxon>
        <taxon>Clavelina</taxon>
    </lineage>
</organism>
<evidence type="ECO:0000313" key="3">
    <source>
        <dbReference type="Proteomes" id="UP001642483"/>
    </source>
</evidence>
<dbReference type="Proteomes" id="UP001642483">
    <property type="component" value="Unassembled WGS sequence"/>
</dbReference>
<feature type="transmembrane region" description="Helical" evidence="1">
    <location>
        <begin position="7"/>
        <end position="31"/>
    </location>
</feature>
<evidence type="ECO:0000256" key="1">
    <source>
        <dbReference type="SAM" id="Phobius"/>
    </source>
</evidence>
<evidence type="ECO:0000313" key="2">
    <source>
        <dbReference type="EMBL" id="CAK8691138.1"/>
    </source>
</evidence>
<proteinExistence type="predicted"/>
<reference evidence="2 3" key="1">
    <citation type="submission" date="2024-02" db="EMBL/GenBank/DDBJ databases">
        <authorList>
            <person name="Daric V."/>
            <person name="Darras S."/>
        </authorList>
    </citation>
    <scope>NUCLEOTIDE SEQUENCE [LARGE SCALE GENOMIC DNA]</scope>
</reference>
<comment type="caution">
    <text evidence="2">The sequence shown here is derived from an EMBL/GenBank/DDBJ whole genome shotgun (WGS) entry which is preliminary data.</text>
</comment>
<name>A0ABP0GI93_CLALP</name>
<keyword evidence="1" id="KW-0812">Transmembrane</keyword>
<keyword evidence="3" id="KW-1185">Reference proteome</keyword>
<dbReference type="EMBL" id="CAWYQH010000119">
    <property type="protein sequence ID" value="CAK8691138.1"/>
    <property type="molecule type" value="Genomic_DNA"/>
</dbReference>
<keyword evidence="1" id="KW-0472">Membrane</keyword>
<gene>
    <name evidence="2" type="ORF">CVLEPA_LOCUS23728</name>
</gene>